<name>A0A1D6HRW8_MAIZE</name>
<evidence type="ECO:0000313" key="1">
    <source>
        <dbReference type="EMBL" id="ONM51225.1"/>
    </source>
</evidence>
<dbReference type="EMBL" id="CM007650">
    <property type="protein sequence ID" value="ONM51225.1"/>
    <property type="molecule type" value="Genomic_DNA"/>
</dbReference>
<dbReference type="AlphaFoldDB" id="A0A1D6HRW8"/>
<organism evidence="1">
    <name type="scientific">Zea mays</name>
    <name type="common">Maize</name>
    <dbReference type="NCBI Taxonomy" id="4577"/>
    <lineage>
        <taxon>Eukaryota</taxon>
        <taxon>Viridiplantae</taxon>
        <taxon>Streptophyta</taxon>
        <taxon>Embryophyta</taxon>
        <taxon>Tracheophyta</taxon>
        <taxon>Spermatophyta</taxon>
        <taxon>Magnoliopsida</taxon>
        <taxon>Liliopsida</taxon>
        <taxon>Poales</taxon>
        <taxon>Poaceae</taxon>
        <taxon>PACMAD clade</taxon>
        <taxon>Panicoideae</taxon>
        <taxon>Andropogonodae</taxon>
        <taxon>Andropogoneae</taxon>
        <taxon>Tripsacinae</taxon>
        <taxon>Zea</taxon>
    </lineage>
</organism>
<reference evidence="1" key="1">
    <citation type="submission" date="2015-12" db="EMBL/GenBank/DDBJ databases">
        <title>Update maize B73 reference genome by single molecule sequencing technologies.</title>
        <authorList>
            <consortium name="Maize Genome Sequencing Project"/>
            <person name="Ware D."/>
        </authorList>
    </citation>
    <scope>NUCLEOTIDE SEQUENCE [LARGE SCALE GENOMIC DNA]</scope>
    <source>
        <tissue evidence="1">Seedling</tissue>
    </source>
</reference>
<protein>
    <submittedName>
        <fullName evidence="1">Uncharacterized protein</fullName>
    </submittedName>
</protein>
<sequence length="50" mass="5939">MCGAIFTSLLTTFLVMRRVIFPNHYMLLYSSQILMWYASNKTKLNVTTRY</sequence>
<gene>
    <name evidence="1" type="ORF">ZEAMMB73_Zm00001d018746</name>
</gene>
<proteinExistence type="predicted"/>
<accession>A0A1D6HRW8</accession>